<accession>A0A814F079</accession>
<protein>
    <recommendedName>
        <fullName evidence="10">NAD(P)(+)--arginine ADP-ribosyltransferase</fullName>
        <ecNumber evidence="10">2.4.2.31</ecNumber>
    </recommendedName>
    <alternativeName>
        <fullName evidence="10">Mono(ADP-ribosyl)transferase</fullName>
    </alternativeName>
</protein>
<keyword evidence="10" id="KW-0521">NADP</keyword>
<comment type="similarity">
    <text evidence="2 10">Belongs to the Arg-specific ADP-ribosyltransferase family.</text>
</comment>
<dbReference type="Gene3D" id="3.90.176.10">
    <property type="entry name" value="Toxin ADP-ribosyltransferase, Chain A, domain 1"/>
    <property type="match status" value="1"/>
</dbReference>
<dbReference type="GO" id="GO:0005576">
    <property type="term" value="C:extracellular region"/>
    <property type="evidence" value="ECO:0007669"/>
    <property type="project" value="UniProtKB-SubCell"/>
</dbReference>
<dbReference type="PANTHER" id="PTHR10339:SF25">
    <property type="entry name" value="SECRETED EXOENZYME S"/>
    <property type="match status" value="1"/>
</dbReference>
<dbReference type="Pfam" id="PF01129">
    <property type="entry name" value="ART"/>
    <property type="match status" value="1"/>
</dbReference>
<comment type="subcellular location">
    <subcellularLocation>
        <location evidence="1">Secreted</location>
    </subcellularLocation>
</comment>
<name>A0A814F079_ADIRI</name>
<dbReference type="OrthoDB" id="423533at2759"/>
<dbReference type="GO" id="GO:0016779">
    <property type="term" value="F:nucleotidyltransferase activity"/>
    <property type="evidence" value="ECO:0007669"/>
    <property type="project" value="UniProtKB-KW"/>
</dbReference>
<keyword evidence="4" id="KW-0800">Toxin</keyword>
<keyword evidence="3" id="KW-0964">Secreted</keyword>
<gene>
    <name evidence="12" type="ORF">EDS130_LOCUS29064</name>
    <name evidence="11" type="ORF">XAT740_LOCUS11779</name>
</gene>
<evidence type="ECO:0000256" key="1">
    <source>
        <dbReference type="ARBA" id="ARBA00004613"/>
    </source>
</evidence>
<dbReference type="InterPro" id="IPR000768">
    <property type="entry name" value="ART"/>
</dbReference>
<dbReference type="EMBL" id="CAJNOJ010000193">
    <property type="protein sequence ID" value="CAF1271663.1"/>
    <property type="molecule type" value="Genomic_DNA"/>
</dbReference>
<evidence type="ECO:0000256" key="8">
    <source>
        <dbReference type="ARBA" id="ARBA00023026"/>
    </source>
</evidence>
<evidence type="ECO:0000313" key="12">
    <source>
        <dbReference type="EMBL" id="CAF1271663.1"/>
    </source>
</evidence>
<sequence length="233" mass="26497">MGQSSSNRVVSRFTETNAPPNNVALPTDYLNEPLTTLEGSLKNMHSRLDDLDKHIINAKAQFNSSIAHNLTRDEAAAIYLYTLEWPSNGISLYTIFNQDLRTKDNSKIKHWLPFLKLLMTAMNKMPSKQLRVYRGLRGDVSKEYTEGLEFVWASATSCSRSINMACNFFANSNGECVLFQIDVQNGKDISAFSHFKLEEEVLLRPGTRFRVTKKPQLEKIDSMSVFVVHLQEV</sequence>
<dbReference type="GO" id="GO:0003950">
    <property type="term" value="F:NAD+ poly-ADP-ribosyltransferase activity"/>
    <property type="evidence" value="ECO:0007669"/>
    <property type="project" value="TreeGrafter"/>
</dbReference>
<evidence type="ECO:0000313" key="11">
    <source>
        <dbReference type="EMBL" id="CAF0973190.1"/>
    </source>
</evidence>
<dbReference type="EC" id="2.4.2.31" evidence="10"/>
<dbReference type="PANTHER" id="PTHR10339">
    <property type="entry name" value="ADP-RIBOSYLTRANSFERASE"/>
    <property type="match status" value="1"/>
</dbReference>
<keyword evidence="13" id="KW-1185">Reference proteome</keyword>
<keyword evidence="7" id="KW-0548">Nucleotidyltransferase</keyword>
<evidence type="ECO:0000256" key="3">
    <source>
        <dbReference type="ARBA" id="ARBA00022525"/>
    </source>
</evidence>
<evidence type="ECO:0000256" key="2">
    <source>
        <dbReference type="ARBA" id="ARBA00009558"/>
    </source>
</evidence>
<evidence type="ECO:0000256" key="6">
    <source>
        <dbReference type="ARBA" id="ARBA00022679"/>
    </source>
</evidence>
<keyword evidence="8" id="KW-0843">Virulence</keyword>
<keyword evidence="10" id="KW-0520">NAD</keyword>
<keyword evidence="5 10" id="KW-0328">Glycosyltransferase</keyword>
<evidence type="ECO:0000256" key="4">
    <source>
        <dbReference type="ARBA" id="ARBA00022656"/>
    </source>
</evidence>
<dbReference type="PROSITE" id="PS51996">
    <property type="entry name" value="TR_MART"/>
    <property type="match status" value="1"/>
</dbReference>
<evidence type="ECO:0000256" key="10">
    <source>
        <dbReference type="RuleBase" id="RU361228"/>
    </source>
</evidence>
<proteinExistence type="inferred from homology"/>
<evidence type="ECO:0000313" key="13">
    <source>
        <dbReference type="Proteomes" id="UP000663828"/>
    </source>
</evidence>
<dbReference type="AlphaFoldDB" id="A0A814F079"/>
<dbReference type="Proteomes" id="UP000663852">
    <property type="component" value="Unassembled WGS sequence"/>
</dbReference>
<evidence type="ECO:0000256" key="7">
    <source>
        <dbReference type="ARBA" id="ARBA00022695"/>
    </source>
</evidence>
<dbReference type="InterPro" id="IPR050999">
    <property type="entry name" value="ADP-ribosyltransferase_ARG"/>
</dbReference>
<evidence type="ECO:0000256" key="5">
    <source>
        <dbReference type="ARBA" id="ARBA00022676"/>
    </source>
</evidence>
<comment type="caution">
    <text evidence="11">The sequence shown here is derived from an EMBL/GenBank/DDBJ whole genome shotgun (WGS) entry which is preliminary data.</text>
</comment>
<reference evidence="11" key="1">
    <citation type="submission" date="2021-02" db="EMBL/GenBank/DDBJ databases">
        <authorList>
            <person name="Nowell W R."/>
        </authorList>
    </citation>
    <scope>NUCLEOTIDE SEQUENCE</scope>
</reference>
<dbReference type="SUPFAM" id="SSF56399">
    <property type="entry name" value="ADP-ribosylation"/>
    <property type="match status" value="1"/>
</dbReference>
<organism evidence="11 13">
    <name type="scientific">Adineta ricciae</name>
    <name type="common">Rotifer</name>
    <dbReference type="NCBI Taxonomy" id="249248"/>
    <lineage>
        <taxon>Eukaryota</taxon>
        <taxon>Metazoa</taxon>
        <taxon>Spiralia</taxon>
        <taxon>Gnathifera</taxon>
        <taxon>Rotifera</taxon>
        <taxon>Eurotatoria</taxon>
        <taxon>Bdelloidea</taxon>
        <taxon>Adinetida</taxon>
        <taxon>Adinetidae</taxon>
        <taxon>Adineta</taxon>
    </lineage>
</organism>
<dbReference type="EMBL" id="CAJNOR010000653">
    <property type="protein sequence ID" value="CAF0973190.1"/>
    <property type="molecule type" value="Genomic_DNA"/>
</dbReference>
<keyword evidence="6 10" id="KW-0808">Transferase</keyword>
<evidence type="ECO:0000256" key="9">
    <source>
        <dbReference type="ARBA" id="ARBA00047597"/>
    </source>
</evidence>
<dbReference type="Proteomes" id="UP000663828">
    <property type="component" value="Unassembled WGS sequence"/>
</dbReference>
<dbReference type="GO" id="GO:0090729">
    <property type="term" value="F:toxin activity"/>
    <property type="evidence" value="ECO:0007669"/>
    <property type="project" value="UniProtKB-KW"/>
</dbReference>
<comment type="catalytic activity">
    <reaction evidence="9 10">
        <text>L-arginyl-[protein] + NAD(+) = N(omega)-(ADP-D-ribosyl)-L-arginyl-[protein] + nicotinamide + H(+)</text>
        <dbReference type="Rhea" id="RHEA:19149"/>
        <dbReference type="Rhea" id="RHEA-COMP:10532"/>
        <dbReference type="Rhea" id="RHEA-COMP:15087"/>
        <dbReference type="ChEBI" id="CHEBI:15378"/>
        <dbReference type="ChEBI" id="CHEBI:17154"/>
        <dbReference type="ChEBI" id="CHEBI:29965"/>
        <dbReference type="ChEBI" id="CHEBI:57540"/>
        <dbReference type="ChEBI" id="CHEBI:142554"/>
        <dbReference type="EC" id="2.4.2.31"/>
    </reaction>
</comment>
<dbReference type="GO" id="GO:0106274">
    <property type="term" value="F:NAD+-protein-arginine ADP-ribosyltransferase activity"/>
    <property type="evidence" value="ECO:0007669"/>
    <property type="project" value="UniProtKB-EC"/>
</dbReference>